<name>A0A2W2CHM2_9ACTN</name>
<dbReference type="AlphaFoldDB" id="A0A2W2CHM2"/>
<sequence length="79" mass="8782">MLNERVDGDAHQPARPSWDCRACEQPWPCAPAKVCLGEAYAGNRVGLGIYMAGLYDQALTELQLWPAGDVFARFVAWTR</sequence>
<gene>
    <name evidence="1" type="ORF">C1I99_29920</name>
</gene>
<dbReference type="Proteomes" id="UP000248749">
    <property type="component" value="Unassembled WGS sequence"/>
</dbReference>
<evidence type="ECO:0000313" key="1">
    <source>
        <dbReference type="EMBL" id="PZF85056.1"/>
    </source>
</evidence>
<dbReference type="EMBL" id="POUB01000399">
    <property type="protein sequence ID" value="PZF85056.1"/>
    <property type="molecule type" value="Genomic_DNA"/>
</dbReference>
<proteinExistence type="predicted"/>
<dbReference type="OrthoDB" id="3393036at2"/>
<reference evidence="1 2" key="1">
    <citation type="submission" date="2018-01" db="EMBL/GenBank/DDBJ databases">
        <title>Draft genome sequence of Salinispora sp. 13K206.</title>
        <authorList>
            <person name="Sahin N."/>
            <person name="Saygin H."/>
            <person name="Ay H."/>
        </authorList>
    </citation>
    <scope>NUCLEOTIDE SEQUENCE [LARGE SCALE GENOMIC DNA]</scope>
    <source>
        <strain evidence="1 2">13K206</strain>
    </source>
</reference>
<evidence type="ECO:0000313" key="2">
    <source>
        <dbReference type="Proteomes" id="UP000248749"/>
    </source>
</evidence>
<keyword evidence="2" id="KW-1185">Reference proteome</keyword>
<comment type="caution">
    <text evidence="1">The sequence shown here is derived from an EMBL/GenBank/DDBJ whole genome shotgun (WGS) entry which is preliminary data.</text>
</comment>
<accession>A0A2W2CHM2</accession>
<evidence type="ECO:0008006" key="3">
    <source>
        <dbReference type="Google" id="ProtNLM"/>
    </source>
</evidence>
<protein>
    <recommendedName>
        <fullName evidence="3">Flavin reductase</fullName>
    </recommendedName>
</protein>
<organism evidence="1 2">
    <name type="scientific">Micromonospora deserti</name>
    <dbReference type="NCBI Taxonomy" id="2070366"/>
    <lineage>
        <taxon>Bacteria</taxon>
        <taxon>Bacillati</taxon>
        <taxon>Actinomycetota</taxon>
        <taxon>Actinomycetes</taxon>
        <taxon>Micromonosporales</taxon>
        <taxon>Micromonosporaceae</taxon>
        <taxon>Micromonospora</taxon>
    </lineage>
</organism>